<name>A0A0C1ZNM1_9BACT</name>
<proteinExistence type="predicted"/>
<dbReference type="Proteomes" id="UP000031599">
    <property type="component" value="Unassembled WGS sequence"/>
</dbReference>
<dbReference type="AlphaFoldDB" id="A0A0C1ZNM1"/>
<dbReference type="RefSeq" id="WP_052546460.1">
    <property type="nucleotide sequence ID" value="NZ_JMCC02000006.1"/>
</dbReference>
<dbReference type="EMBL" id="JMCC02000006">
    <property type="protein sequence ID" value="KIG19069.1"/>
    <property type="molecule type" value="Genomic_DNA"/>
</dbReference>
<sequence length="162" mass="17225">MNIAIKVLLSYFATMTPAGDGVRDLCDVVNRATGTPVICSPHVEGAPVYDADVCCAGNSCFAFTNNGCQAGETRYHCDLGEVNGAGGVNCYFEVPDFCAVNECGPKPPGYNQQPQAAFICCSWGICTEIVDGAGTCDEQDIYWCSSLATFLDGTLDCVDWDE</sequence>
<gene>
    <name evidence="1" type="ORF">DB30_05973</name>
</gene>
<organism evidence="1 2">
    <name type="scientific">Enhygromyxa salina</name>
    <dbReference type="NCBI Taxonomy" id="215803"/>
    <lineage>
        <taxon>Bacteria</taxon>
        <taxon>Pseudomonadati</taxon>
        <taxon>Myxococcota</taxon>
        <taxon>Polyangia</taxon>
        <taxon>Nannocystales</taxon>
        <taxon>Nannocystaceae</taxon>
        <taxon>Enhygromyxa</taxon>
    </lineage>
</organism>
<comment type="caution">
    <text evidence="1">The sequence shown here is derived from an EMBL/GenBank/DDBJ whole genome shotgun (WGS) entry which is preliminary data.</text>
</comment>
<evidence type="ECO:0000313" key="1">
    <source>
        <dbReference type="EMBL" id="KIG19069.1"/>
    </source>
</evidence>
<reference evidence="1 2" key="1">
    <citation type="submission" date="2014-12" db="EMBL/GenBank/DDBJ databases">
        <title>Genome assembly of Enhygromyxa salina DSM 15201.</title>
        <authorList>
            <person name="Sharma G."/>
            <person name="Subramanian S."/>
        </authorList>
    </citation>
    <scope>NUCLEOTIDE SEQUENCE [LARGE SCALE GENOMIC DNA]</scope>
    <source>
        <strain evidence="1 2">DSM 15201</strain>
    </source>
</reference>
<evidence type="ECO:0000313" key="2">
    <source>
        <dbReference type="Proteomes" id="UP000031599"/>
    </source>
</evidence>
<accession>A0A0C1ZNM1</accession>
<protein>
    <submittedName>
        <fullName evidence="1">Uncharacterized protein</fullName>
    </submittedName>
</protein>